<sequence length="56" mass="6188">MKIRPSNERRTQGGIIADIFKPGETVTVSGIYSVILEGGDNEGRSFDAIVKFKNQF</sequence>
<organism evidence="1 2">
    <name type="scientific">Paraburkholderia rhynchosiae</name>
    <dbReference type="NCBI Taxonomy" id="487049"/>
    <lineage>
        <taxon>Bacteria</taxon>
        <taxon>Pseudomonadati</taxon>
        <taxon>Pseudomonadota</taxon>
        <taxon>Betaproteobacteria</taxon>
        <taxon>Burkholderiales</taxon>
        <taxon>Burkholderiaceae</taxon>
        <taxon>Paraburkholderia</taxon>
    </lineage>
</organism>
<reference evidence="1 2" key="1">
    <citation type="journal article" date="2024" name="Chem. Sci.">
        <title>Discovery of megapolipeptins by genome mining of a Burkholderiales bacteria collection.</title>
        <authorList>
            <person name="Paulo B.S."/>
            <person name="Recchia M.J.J."/>
            <person name="Lee S."/>
            <person name="Fergusson C.H."/>
            <person name="Romanowski S.B."/>
            <person name="Hernandez A."/>
            <person name="Krull N."/>
            <person name="Liu D.Y."/>
            <person name="Cavanagh H."/>
            <person name="Bos A."/>
            <person name="Gray C.A."/>
            <person name="Murphy B.T."/>
            <person name="Linington R.G."/>
            <person name="Eustaquio A.S."/>
        </authorList>
    </citation>
    <scope>NUCLEOTIDE SEQUENCE [LARGE SCALE GENOMIC DNA]</scope>
    <source>
        <strain evidence="1 2">RL18-126-BIB-B</strain>
    </source>
</reference>
<protein>
    <submittedName>
        <fullName evidence="1">Uncharacterized protein</fullName>
    </submittedName>
</protein>
<accession>A0ACC7NIT7</accession>
<dbReference type="EMBL" id="JAQQDW010000073">
    <property type="protein sequence ID" value="MFM0107196.1"/>
    <property type="molecule type" value="Genomic_DNA"/>
</dbReference>
<proteinExistence type="predicted"/>
<gene>
    <name evidence="1" type="ORF">PQR01_27840</name>
</gene>
<evidence type="ECO:0000313" key="1">
    <source>
        <dbReference type="EMBL" id="MFM0107196.1"/>
    </source>
</evidence>
<name>A0ACC7NIT7_9BURK</name>
<keyword evidence="2" id="KW-1185">Reference proteome</keyword>
<comment type="caution">
    <text evidence="1">The sequence shown here is derived from an EMBL/GenBank/DDBJ whole genome shotgun (WGS) entry which is preliminary data.</text>
</comment>
<dbReference type="Proteomes" id="UP001629235">
    <property type="component" value="Unassembled WGS sequence"/>
</dbReference>
<evidence type="ECO:0000313" key="2">
    <source>
        <dbReference type="Proteomes" id="UP001629235"/>
    </source>
</evidence>